<protein>
    <submittedName>
        <fullName evidence="2">Uncharacterized protein</fullName>
    </submittedName>
</protein>
<sequence length="94" mass="10495">MYFSRSCVFAVCAWARPLNNPRAIGKQGQSGPLPRRMYTCRRAEAGSEPAPTQRRCRSTSADGMNGAMSSLHLTLGTYAARARRCRRNLLREDC</sequence>
<dbReference type="Proteomes" id="UP000256964">
    <property type="component" value="Unassembled WGS sequence"/>
</dbReference>
<keyword evidence="3" id="KW-1185">Reference proteome</keyword>
<dbReference type="AlphaFoldDB" id="A0A371D2I3"/>
<feature type="region of interest" description="Disordered" evidence="1">
    <location>
        <begin position="43"/>
        <end position="63"/>
    </location>
</feature>
<proteinExistence type="predicted"/>
<accession>A0A371D2I3</accession>
<evidence type="ECO:0000313" key="3">
    <source>
        <dbReference type="Proteomes" id="UP000256964"/>
    </source>
</evidence>
<evidence type="ECO:0000256" key="1">
    <source>
        <dbReference type="SAM" id="MobiDB-lite"/>
    </source>
</evidence>
<evidence type="ECO:0000313" key="2">
    <source>
        <dbReference type="EMBL" id="RDX46725.1"/>
    </source>
</evidence>
<organism evidence="2 3">
    <name type="scientific">Lentinus brumalis</name>
    <dbReference type="NCBI Taxonomy" id="2498619"/>
    <lineage>
        <taxon>Eukaryota</taxon>
        <taxon>Fungi</taxon>
        <taxon>Dikarya</taxon>
        <taxon>Basidiomycota</taxon>
        <taxon>Agaricomycotina</taxon>
        <taxon>Agaricomycetes</taxon>
        <taxon>Polyporales</taxon>
        <taxon>Polyporaceae</taxon>
        <taxon>Lentinus</taxon>
    </lineage>
</organism>
<gene>
    <name evidence="2" type="ORF">OH76DRAFT_813715</name>
</gene>
<reference evidence="2 3" key="1">
    <citation type="journal article" date="2018" name="Biotechnol. Biofuels">
        <title>Integrative visual omics of the white-rot fungus Polyporus brumalis exposes the biotechnological potential of its oxidative enzymes for delignifying raw plant biomass.</title>
        <authorList>
            <person name="Miyauchi S."/>
            <person name="Rancon A."/>
            <person name="Drula E."/>
            <person name="Hage H."/>
            <person name="Chaduli D."/>
            <person name="Favel A."/>
            <person name="Grisel S."/>
            <person name="Henrissat B."/>
            <person name="Herpoel-Gimbert I."/>
            <person name="Ruiz-Duenas F.J."/>
            <person name="Chevret D."/>
            <person name="Hainaut M."/>
            <person name="Lin J."/>
            <person name="Wang M."/>
            <person name="Pangilinan J."/>
            <person name="Lipzen A."/>
            <person name="Lesage-Meessen L."/>
            <person name="Navarro D."/>
            <person name="Riley R."/>
            <person name="Grigoriev I.V."/>
            <person name="Zhou S."/>
            <person name="Raouche S."/>
            <person name="Rosso M.N."/>
        </authorList>
    </citation>
    <scope>NUCLEOTIDE SEQUENCE [LARGE SCALE GENOMIC DNA]</scope>
    <source>
        <strain evidence="2 3">BRFM 1820</strain>
    </source>
</reference>
<name>A0A371D2I3_9APHY</name>
<dbReference type="EMBL" id="KZ857424">
    <property type="protein sequence ID" value="RDX46725.1"/>
    <property type="molecule type" value="Genomic_DNA"/>
</dbReference>